<dbReference type="AlphaFoldDB" id="A0A1D1YGD3"/>
<evidence type="ECO:0000256" key="2">
    <source>
        <dbReference type="ARBA" id="ARBA00022771"/>
    </source>
</evidence>
<dbReference type="Pfam" id="PF00641">
    <property type="entry name" value="Zn_ribbon_RanBP"/>
    <property type="match status" value="2"/>
</dbReference>
<reference evidence="7" key="1">
    <citation type="submission" date="2015-07" db="EMBL/GenBank/DDBJ databases">
        <title>Transcriptome Assembly of Anthurium amnicola.</title>
        <authorList>
            <person name="Suzuki J."/>
        </authorList>
    </citation>
    <scope>NUCLEOTIDE SEQUENCE</scope>
</reference>
<evidence type="ECO:0000313" key="8">
    <source>
        <dbReference type="EMBL" id="JAT55313.1"/>
    </source>
</evidence>
<feature type="region of interest" description="Disordered" evidence="5">
    <location>
        <begin position="870"/>
        <end position="900"/>
    </location>
</feature>
<keyword evidence="1" id="KW-0479">Metal-binding</keyword>
<dbReference type="InterPro" id="IPR036443">
    <property type="entry name" value="Znf_RanBP2_sf"/>
</dbReference>
<dbReference type="Gene3D" id="4.10.1060.10">
    <property type="entry name" value="Zinc finger, RanBP2-type"/>
    <property type="match status" value="2"/>
</dbReference>
<dbReference type="PANTHER" id="PTHR23111:SF30">
    <property type="entry name" value="ZINC FINGER PROTEIN VAR3, CHLOROPLASTIC"/>
    <property type="match status" value="1"/>
</dbReference>
<feature type="domain" description="RanBP2-type" evidence="6">
    <location>
        <begin position="279"/>
        <end position="308"/>
    </location>
</feature>
<sequence length="900" mass="99664">MGGASKLLVLLSTPFPRLYPRSSLFRVARRSQVPLTSLPAVAGPQHRVPSSSYHPRRGFLLRAAEQMHTQASIRVDRGESSLSPPPSHSASFHQWPEWLKLVEHLTAGGYVGRPVCPARGDDHDDSFSVPGELPPDFGKLTNACLLYARERPDLLRSLSKKDIEAVVENGSPFLFKNALNSVRRMKSFIGSEASDVLQTEQACTIDVMRYLLSYACNSLTSTGGDETRCSGLVESSVRNLLCELVKISEGSNFIDSTAQHGTFGFQQSPKPLRQNVEMKRGDWICPKCNFMNFARNMKCLECDEARPKRQLSSGEWECPQCNFFNYGRNMTCLRCDCKCPGEISSSRKPSIEQLLNSGNTDRAEIERRLAENDEKAERWFSKVSQLDDSSDLSSAIADEDFPEIMPLRKGTNRFVISNRKTPLERRLADVQYRRNLGNEASYMGNDSPGRIGSDKMSEPAISQTLDRIFGSSSATSGTNSTAASETSKDTGHQLVSGKPSAIQCDFTSPQRRDSGSGSFVPLPGDMFHKKPSTEVQRTSDKVDFATVKADKLREGVPRVSGSGKANESLRSGDFYNLSGSETVTDQSLSKTVKDSSVLTERWSRRSVQLPDVANLQSATLNNDIPKNMPMHEQESRFDISNERENSVASPHYKRRIAMDQADNSNFVPFVPFPPDYFARKDKQPEAGSSTGKSVPEVSASVAVGNDKSTPQKIEENKFGYYNLGGGSNIGQTGGGTWNRGFSGTNLDQRKVAQQTNNEWNNNPASPSAAFPREISADAASGSGNLNRQVENPQRMTESWNRGFSGKSLEGSAVTEPDPLDMSEEAKAQRWFRRVAQIKDISELSKIPDEDFPEIMPMRKGVNRFVVSKRKTPLERRLTSPQYRRNLPIVSSEPGKDSSQD</sequence>
<feature type="region of interest" description="Disordered" evidence="5">
    <location>
        <begin position="678"/>
        <end position="710"/>
    </location>
</feature>
<gene>
    <name evidence="7" type="primary">VAR3_3</name>
    <name evidence="8" type="synonym">VAR3_0</name>
    <name evidence="7" type="ORF">g.86688</name>
    <name evidence="8" type="ORF">g.86695</name>
</gene>
<keyword evidence="2 4" id="KW-0863">Zinc-finger</keyword>
<dbReference type="SMART" id="SM00547">
    <property type="entry name" value="ZnF_RBZ"/>
    <property type="match status" value="2"/>
</dbReference>
<dbReference type="EMBL" id="GDJX01014249">
    <property type="protein sequence ID" value="JAT53687.1"/>
    <property type="molecule type" value="Transcribed_RNA"/>
</dbReference>
<feature type="region of interest" description="Disordered" evidence="5">
    <location>
        <begin position="780"/>
        <end position="819"/>
    </location>
</feature>
<dbReference type="PROSITE" id="PS50199">
    <property type="entry name" value="ZF_RANBP2_2"/>
    <property type="match status" value="2"/>
</dbReference>
<evidence type="ECO:0000256" key="5">
    <source>
        <dbReference type="SAM" id="MobiDB-lite"/>
    </source>
</evidence>
<dbReference type="InterPro" id="IPR001876">
    <property type="entry name" value="Znf_RanBP2"/>
</dbReference>
<dbReference type="PROSITE" id="PS01358">
    <property type="entry name" value="ZF_RANBP2_1"/>
    <property type="match status" value="2"/>
</dbReference>
<evidence type="ECO:0000313" key="7">
    <source>
        <dbReference type="EMBL" id="JAT53687.1"/>
    </source>
</evidence>
<evidence type="ECO:0000259" key="6">
    <source>
        <dbReference type="PROSITE" id="PS50199"/>
    </source>
</evidence>
<dbReference type="SUPFAM" id="SSF90209">
    <property type="entry name" value="Ran binding protein zinc finger-like"/>
    <property type="match status" value="1"/>
</dbReference>
<evidence type="ECO:0000256" key="4">
    <source>
        <dbReference type="PROSITE-ProRule" id="PRU00322"/>
    </source>
</evidence>
<evidence type="ECO:0000256" key="3">
    <source>
        <dbReference type="ARBA" id="ARBA00022833"/>
    </source>
</evidence>
<feature type="domain" description="RanBP2-type" evidence="6">
    <location>
        <begin position="312"/>
        <end position="341"/>
    </location>
</feature>
<name>A0A1D1YGD3_9ARAE</name>
<organism evidence="7">
    <name type="scientific">Anthurium amnicola</name>
    <dbReference type="NCBI Taxonomy" id="1678845"/>
    <lineage>
        <taxon>Eukaryota</taxon>
        <taxon>Viridiplantae</taxon>
        <taxon>Streptophyta</taxon>
        <taxon>Embryophyta</taxon>
        <taxon>Tracheophyta</taxon>
        <taxon>Spermatophyta</taxon>
        <taxon>Magnoliopsida</taxon>
        <taxon>Liliopsida</taxon>
        <taxon>Araceae</taxon>
        <taxon>Pothoideae</taxon>
        <taxon>Potheae</taxon>
        <taxon>Anthurium</taxon>
    </lineage>
</organism>
<feature type="compositionally biased region" description="Polar residues" evidence="5">
    <location>
        <begin position="781"/>
        <end position="801"/>
    </location>
</feature>
<proteinExistence type="predicted"/>
<dbReference type="GO" id="GO:0003729">
    <property type="term" value="F:mRNA binding"/>
    <property type="evidence" value="ECO:0007669"/>
    <property type="project" value="TreeGrafter"/>
</dbReference>
<protein>
    <submittedName>
        <fullName evidence="7">Zinc finger protein VAR3, chloroplastic</fullName>
    </submittedName>
</protein>
<feature type="compositionally biased region" description="Low complexity" evidence="5">
    <location>
        <begin position="471"/>
        <end position="485"/>
    </location>
</feature>
<evidence type="ECO:0000256" key="1">
    <source>
        <dbReference type="ARBA" id="ARBA00022723"/>
    </source>
</evidence>
<dbReference type="EMBL" id="GDJX01012623">
    <property type="protein sequence ID" value="JAT55313.1"/>
    <property type="molecule type" value="Transcribed_RNA"/>
</dbReference>
<dbReference type="GO" id="GO:0005737">
    <property type="term" value="C:cytoplasm"/>
    <property type="evidence" value="ECO:0007669"/>
    <property type="project" value="TreeGrafter"/>
</dbReference>
<dbReference type="GO" id="GO:0008270">
    <property type="term" value="F:zinc ion binding"/>
    <property type="evidence" value="ECO:0007669"/>
    <property type="project" value="UniProtKB-KW"/>
</dbReference>
<accession>A0A1D1YGD3</accession>
<feature type="compositionally biased region" description="Basic and acidic residues" evidence="5">
    <location>
        <begin position="526"/>
        <end position="539"/>
    </location>
</feature>
<feature type="region of interest" description="Disordered" evidence="5">
    <location>
        <begin position="468"/>
        <end position="539"/>
    </location>
</feature>
<keyword evidence="3" id="KW-0862">Zinc</keyword>
<dbReference type="PANTHER" id="PTHR23111">
    <property type="entry name" value="ZINC FINGER PROTEIN"/>
    <property type="match status" value="1"/>
</dbReference>